<dbReference type="Pfam" id="PF15306">
    <property type="entry name" value="LIN37"/>
    <property type="match status" value="1"/>
</dbReference>
<dbReference type="GO" id="GO:0000122">
    <property type="term" value="P:negative regulation of transcription by RNA polymerase II"/>
    <property type="evidence" value="ECO:0007669"/>
    <property type="project" value="TreeGrafter"/>
</dbReference>
<feature type="compositionally biased region" description="Basic and acidic residues" evidence="1">
    <location>
        <begin position="31"/>
        <end position="53"/>
    </location>
</feature>
<protein>
    <submittedName>
        <fullName evidence="2">Blast:Protein lin-37 homolog</fullName>
    </submittedName>
</protein>
<sequence>MSLRKKLSKNAKEQPSPQLTRSSKKQQKNAAVDKSKKLLEPPKAQTQDEEKSSKPVGRPPKMLSLDLDQKQQKKPIKTEPQWEEDDDLPMRSTASKKKLIPKQKSLSTEIFLKKEKPKLSSESRAVDLFGRTLDLSKFSESTPLYPICRAWVCNQPRNTVAVSTSSTECGQTEKREPNAEEILEEMMSGKLLELTQVPKARSTQLTVVPPALVYTEEEQKADLEQEGAEAEVLLALNVARWKRIRQNWHQNTHKYNQERYEIIDQIVD</sequence>
<dbReference type="PANTHER" id="PTHR31336">
    <property type="entry name" value="LIN37 HOMOLOG"/>
    <property type="match status" value="1"/>
</dbReference>
<gene>
    <name evidence="2" type="ORF">DGUA_6G007489</name>
</gene>
<dbReference type="AlphaFoldDB" id="A0A3B0K0J9"/>
<name>A0A3B0K0J9_DROGU</name>
<feature type="region of interest" description="Disordered" evidence="1">
    <location>
        <begin position="1"/>
        <end position="100"/>
    </location>
</feature>
<dbReference type="OrthoDB" id="6287771at2759"/>
<dbReference type="Proteomes" id="UP000268350">
    <property type="component" value="Unassembled WGS sequence"/>
</dbReference>
<dbReference type="InterPro" id="IPR028226">
    <property type="entry name" value="LIN37"/>
</dbReference>
<reference evidence="3" key="1">
    <citation type="submission" date="2018-01" db="EMBL/GenBank/DDBJ databases">
        <authorList>
            <person name="Alioto T."/>
            <person name="Alioto T."/>
        </authorList>
    </citation>
    <scope>NUCLEOTIDE SEQUENCE [LARGE SCALE GENOMIC DNA]</scope>
</reference>
<accession>A0A3B0K0J9</accession>
<dbReference type="STRING" id="7266.A0A3B0K0J9"/>
<evidence type="ECO:0000313" key="2">
    <source>
        <dbReference type="EMBL" id="SPP76888.1"/>
    </source>
</evidence>
<keyword evidence="3" id="KW-1185">Reference proteome</keyword>
<evidence type="ECO:0000256" key="1">
    <source>
        <dbReference type="SAM" id="MobiDB-lite"/>
    </source>
</evidence>
<evidence type="ECO:0000313" key="3">
    <source>
        <dbReference type="Proteomes" id="UP000268350"/>
    </source>
</evidence>
<dbReference type="EMBL" id="OUUW01000002">
    <property type="protein sequence ID" value="SPP76888.1"/>
    <property type="molecule type" value="Genomic_DNA"/>
</dbReference>
<dbReference type="GO" id="GO:0017053">
    <property type="term" value="C:transcription repressor complex"/>
    <property type="evidence" value="ECO:0007669"/>
    <property type="project" value="InterPro"/>
</dbReference>
<dbReference type="PANTHER" id="PTHR31336:SF3">
    <property type="entry name" value="PROTEIN LIN-37 HOMOLOG"/>
    <property type="match status" value="1"/>
</dbReference>
<organism evidence="2 3">
    <name type="scientific">Drosophila guanche</name>
    <name type="common">Fruit fly</name>
    <dbReference type="NCBI Taxonomy" id="7266"/>
    <lineage>
        <taxon>Eukaryota</taxon>
        <taxon>Metazoa</taxon>
        <taxon>Ecdysozoa</taxon>
        <taxon>Arthropoda</taxon>
        <taxon>Hexapoda</taxon>
        <taxon>Insecta</taxon>
        <taxon>Pterygota</taxon>
        <taxon>Neoptera</taxon>
        <taxon>Endopterygota</taxon>
        <taxon>Diptera</taxon>
        <taxon>Brachycera</taxon>
        <taxon>Muscomorpha</taxon>
        <taxon>Ephydroidea</taxon>
        <taxon>Drosophilidae</taxon>
        <taxon>Drosophila</taxon>
        <taxon>Sophophora</taxon>
    </lineage>
</organism>
<feature type="non-terminal residue" evidence="2">
    <location>
        <position position="268"/>
    </location>
</feature>
<dbReference type="OMA" id="HARYETI"/>
<proteinExistence type="predicted"/>
<dbReference type="GO" id="GO:0031523">
    <property type="term" value="C:Myb complex"/>
    <property type="evidence" value="ECO:0007669"/>
    <property type="project" value="TreeGrafter"/>
</dbReference>